<sequence>MHSFFSGFLKTRLFTLTCLLFSLMVISACGGTDATNIPTGPTGALSMKVSIASTTTALSFVKPSTLKIIVGSGSQQKITTAATSDQAGSTIITDIPVGASIPVITEAMDASGIIIYRGSTTANFEAGATTVVNLTLWRVHDMLTFFPINQGDIRQYANRTEKVVGRVIFNGTEAWEFQSTGSDYSSASGTYQTYTNSDYFVIGQDSIKIMGSIHDSSTVLTVLDPPISIPRFLQVGQVFTTSHRALNYSAPSGTTVCPTTTPQTQSPASTITIESRIEVAGLEPLTTSTGLIFAETLKMSFSTGPDGKVGYPSTFNFAQGIGMVREESRDSDSTTTRIDLLKGALINGLQFGSISGTTPPPPTTSTTDIWVDAAASAGGNGSSTSPFNTLGPAIDAVNATTSSAVQIKLVNRSAPLTLDNPRTILSSLSIEGGYAAAGDTAPGSGSSFRTAIDLSGTPFALSAFICNNGVTLKNVSITGPGANLGSPLLEVRGGSMVINNCSFASFIAAVGCNPPAGTILSGHTLSNLEFIGCYEGMSFSSVSQMTISSCIFSNCVNPIILAGSENVSISSTNASASASTSSTTAGLLAGNCSSLTLSEMEFSGFRTGFTFNTVTDLMASNCILSNCSDSSLILQQCMNATVKRIKVLGYNGTALSSLNSSGTFSNVIIDSNDPSYSDYMRTGVLISGNTGVVELRNCMIHRATSGISITSAGPIIRNCIIDTCSTGINETDISASPSNLSYNIFHQASYQDMLAGPIIKNFYVTAEFAGISGTPLLAGNQVYSSSELPPAAITTNPTSGDYTLATGSPAINTGDPSINDRDSSVSDIGPYGGPEAW</sequence>
<dbReference type="Proteomes" id="UP000233256">
    <property type="component" value="Unassembled WGS sequence"/>
</dbReference>
<evidence type="ECO:0000259" key="3">
    <source>
        <dbReference type="Pfam" id="PF13229"/>
    </source>
</evidence>
<comment type="caution">
    <text evidence="4">The sequence shown here is derived from an EMBL/GenBank/DDBJ whole genome shotgun (WGS) entry which is preliminary data.</text>
</comment>
<feature type="region of interest" description="Disordered" evidence="1">
    <location>
        <begin position="794"/>
        <end position="837"/>
    </location>
</feature>
<dbReference type="InterPro" id="IPR011050">
    <property type="entry name" value="Pectin_lyase_fold/virulence"/>
</dbReference>
<reference evidence="4 5" key="1">
    <citation type="journal article" date="2017" name="ISME J.">
        <title>Potential for microbial H2 and metal transformations associated with novel bacteria and archaea in deep terrestrial subsurface sediments.</title>
        <authorList>
            <person name="Hernsdorf A.W."/>
            <person name="Amano Y."/>
            <person name="Miyakawa K."/>
            <person name="Ise K."/>
            <person name="Suzuki Y."/>
            <person name="Anantharaman K."/>
            <person name="Probst A."/>
            <person name="Burstein D."/>
            <person name="Thomas B.C."/>
            <person name="Banfield J.F."/>
        </authorList>
    </citation>
    <scope>NUCLEOTIDE SEQUENCE [LARGE SCALE GENOMIC DNA]</scope>
    <source>
        <strain evidence="4">HGW-Wallbacteria-1</strain>
    </source>
</reference>
<evidence type="ECO:0000256" key="2">
    <source>
        <dbReference type="SAM" id="SignalP"/>
    </source>
</evidence>
<feature type="signal peptide" evidence="2">
    <location>
        <begin position="1"/>
        <end position="30"/>
    </location>
</feature>
<evidence type="ECO:0000313" key="5">
    <source>
        <dbReference type="Proteomes" id="UP000233256"/>
    </source>
</evidence>
<feature type="chain" id="PRO_5014832774" description="Right handed beta helix domain-containing protein" evidence="2">
    <location>
        <begin position="31"/>
        <end position="837"/>
    </location>
</feature>
<protein>
    <recommendedName>
        <fullName evidence="3">Right handed beta helix domain-containing protein</fullName>
    </recommendedName>
</protein>
<feature type="domain" description="Right handed beta helix" evidence="3">
    <location>
        <begin position="608"/>
        <end position="749"/>
    </location>
</feature>
<feature type="compositionally biased region" description="Polar residues" evidence="1">
    <location>
        <begin position="794"/>
        <end position="816"/>
    </location>
</feature>
<organism evidence="4 5">
    <name type="scientific">Candidatus Wallbacteria bacterium HGW-Wallbacteria-1</name>
    <dbReference type="NCBI Taxonomy" id="2013854"/>
    <lineage>
        <taxon>Bacteria</taxon>
        <taxon>Candidatus Walliibacteriota</taxon>
    </lineage>
</organism>
<dbReference type="Pfam" id="PF13229">
    <property type="entry name" value="Beta_helix"/>
    <property type="match status" value="1"/>
</dbReference>
<dbReference type="EMBL" id="PGXC01000013">
    <property type="protein sequence ID" value="PKK89685.1"/>
    <property type="molecule type" value="Genomic_DNA"/>
</dbReference>
<gene>
    <name evidence="4" type="ORF">CVV64_12835</name>
</gene>
<evidence type="ECO:0000313" key="4">
    <source>
        <dbReference type="EMBL" id="PKK89685.1"/>
    </source>
</evidence>
<name>A0A2N1PMX9_9BACT</name>
<accession>A0A2N1PMX9</accession>
<dbReference type="SUPFAM" id="SSF51126">
    <property type="entry name" value="Pectin lyase-like"/>
    <property type="match status" value="2"/>
</dbReference>
<dbReference type="Gene3D" id="2.160.20.10">
    <property type="entry name" value="Single-stranded right-handed beta-helix, Pectin lyase-like"/>
    <property type="match status" value="1"/>
</dbReference>
<dbReference type="AlphaFoldDB" id="A0A2N1PMX9"/>
<dbReference type="InterPro" id="IPR039448">
    <property type="entry name" value="Beta_helix"/>
</dbReference>
<keyword evidence="2" id="KW-0732">Signal</keyword>
<dbReference type="InterPro" id="IPR012334">
    <property type="entry name" value="Pectin_lyas_fold"/>
</dbReference>
<evidence type="ECO:0000256" key="1">
    <source>
        <dbReference type="SAM" id="MobiDB-lite"/>
    </source>
</evidence>
<proteinExistence type="predicted"/>